<dbReference type="PANTHER" id="PTHR43135:SF3">
    <property type="entry name" value="ALPHA-D-RIBOSE 1-METHYLPHOSPHONATE 5-TRIPHOSPHATE DIPHOSPHATASE"/>
    <property type="match status" value="1"/>
</dbReference>
<evidence type="ECO:0000259" key="1">
    <source>
        <dbReference type="Pfam" id="PF01979"/>
    </source>
</evidence>
<dbReference type="Gene3D" id="3.20.20.140">
    <property type="entry name" value="Metal-dependent hydrolases"/>
    <property type="match status" value="1"/>
</dbReference>
<accession>C6LED7</accession>
<dbReference type="InterPro" id="IPR032466">
    <property type="entry name" value="Metal_Hydrolase"/>
</dbReference>
<name>C6LED7_9FIRM</name>
<reference evidence="2" key="1">
    <citation type="submission" date="2009-07" db="EMBL/GenBank/DDBJ databases">
        <authorList>
            <person name="Weinstock G."/>
            <person name="Sodergren E."/>
            <person name="Clifton S."/>
            <person name="Fulton L."/>
            <person name="Fulton B."/>
            <person name="Courtney L."/>
            <person name="Fronick C."/>
            <person name="Harrison M."/>
            <person name="Strong C."/>
            <person name="Farmer C."/>
            <person name="Delahaunty K."/>
            <person name="Markovic C."/>
            <person name="Hall O."/>
            <person name="Minx P."/>
            <person name="Tomlinson C."/>
            <person name="Mitreva M."/>
            <person name="Nelson J."/>
            <person name="Hou S."/>
            <person name="Wollam A."/>
            <person name="Pepin K.H."/>
            <person name="Johnson M."/>
            <person name="Bhonagiri V."/>
            <person name="Nash W.E."/>
            <person name="Warren W."/>
            <person name="Chinwalla A."/>
            <person name="Mardis E.R."/>
            <person name="Wilson R.K."/>
        </authorList>
    </citation>
    <scope>NUCLEOTIDE SEQUENCE [LARGE SCALE GENOMIC DNA]</scope>
    <source>
        <strain evidence="2">DSM 14469</strain>
    </source>
</reference>
<keyword evidence="3" id="KW-1185">Reference proteome</keyword>
<dbReference type="EMBL" id="ACCL02000008">
    <property type="protein sequence ID" value="EET60920.1"/>
    <property type="molecule type" value="Genomic_DNA"/>
</dbReference>
<dbReference type="STRING" id="168384.SAMN05660368_00399"/>
<dbReference type="Pfam" id="PF01979">
    <property type="entry name" value="Amidohydro_1"/>
    <property type="match status" value="1"/>
</dbReference>
<dbReference type="PANTHER" id="PTHR43135">
    <property type="entry name" value="ALPHA-D-RIBOSE 1-METHYLPHOSPHONATE 5-TRIPHOSPHATE DIPHOSPHATASE"/>
    <property type="match status" value="1"/>
</dbReference>
<sequence>MFGECHAHLFMNGSNYRQAVNDHKNGVNTARVREHLEAYRACGITYIRDGGDHFGVSLQARALAGEYGITYRTPVFAIHRAGHYGEIVGKSAQTLDDVRLLVQEVRREQGDFVKIMVSGLVDYSGFGLLSEPALEKGWIAEMIHIAHEEGFAVMVHANGADAVLAAVDAGADSIEHGNYIDRECMAAMAERGCVWVPTIVTTRNLIGCGRYDDRILEQIYDMECENLVCSWELGVPLAVGSDAGAYMVPHGQGAVCEYETFCEVLKDVRREDLDGHLQESEAQIRRVFAQPQ</sequence>
<dbReference type="SUPFAM" id="SSF51556">
    <property type="entry name" value="Metallo-dependent hydrolases"/>
    <property type="match status" value="1"/>
</dbReference>
<comment type="caution">
    <text evidence="2">The sequence shown here is derived from an EMBL/GenBank/DDBJ whole genome shotgun (WGS) entry which is preliminary data.</text>
</comment>
<dbReference type="GO" id="GO:0016787">
    <property type="term" value="F:hydrolase activity"/>
    <property type="evidence" value="ECO:0007669"/>
    <property type="project" value="UniProtKB-KW"/>
</dbReference>
<organism evidence="2 3">
    <name type="scientific">Marvinbryantia formatexigens DSM 14469</name>
    <dbReference type="NCBI Taxonomy" id="478749"/>
    <lineage>
        <taxon>Bacteria</taxon>
        <taxon>Bacillati</taxon>
        <taxon>Bacillota</taxon>
        <taxon>Clostridia</taxon>
        <taxon>Lachnospirales</taxon>
        <taxon>Lachnospiraceae</taxon>
        <taxon>Marvinbryantia</taxon>
    </lineage>
</organism>
<dbReference type="eggNOG" id="COG1228">
    <property type="taxonomic scope" value="Bacteria"/>
</dbReference>
<proteinExistence type="predicted"/>
<dbReference type="OrthoDB" id="9797498at2"/>
<dbReference type="InterPro" id="IPR051781">
    <property type="entry name" value="Metallo-dep_Hydrolase"/>
</dbReference>
<dbReference type="RefSeq" id="WP_006861780.1">
    <property type="nucleotide sequence ID" value="NZ_ACCL02000008.1"/>
</dbReference>
<protein>
    <submittedName>
        <fullName evidence="2">Amidohydrolase family protein</fullName>
    </submittedName>
</protein>
<evidence type="ECO:0000313" key="3">
    <source>
        <dbReference type="Proteomes" id="UP000005561"/>
    </source>
</evidence>
<dbReference type="Proteomes" id="UP000005561">
    <property type="component" value="Unassembled WGS sequence"/>
</dbReference>
<dbReference type="InterPro" id="IPR006680">
    <property type="entry name" value="Amidohydro-rel"/>
</dbReference>
<feature type="domain" description="Amidohydrolase-related" evidence="1">
    <location>
        <begin position="6"/>
        <end position="243"/>
    </location>
</feature>
<dbReference type="AlphaFoldDB" id="C6LED7"/>
<gene>
    <name evidence="2" type="ORF">BRYFOR_06986</name>
</gene>
<evidence type="ECO:0000313" key="2">
    <source>
        <dbReference type="EMBL" id="EET60920.1"/>
    </source>
</evidence>